<dbReference type="AlphaFoldDB" id="A0A4Y1ZD73"/>
<dbReference type="Proteomes" id="UP000319716">
    <property type="component" value="Unassembled WGS sequence"/>
</dbReference>
<proteinExistence type="predicted"/>
<name>A0A4Y1ZD73_9BACL</name>
<accession>A0A4Y1ZD73</accession>
<protein>
    <submittedName>
        <fullName evidence="1">Uncharacterized protein</fullName>
    </submittedName>
</protein>
<organism evidence="1 2">
    <name type="scientific">Sporolactobacillus inulinus</name>
    <dbReference type="NCBI Taxonomy" id="2078"/>
    <lineage>
        <taxon>Bacteria</taxon>
        <taxon>Bacillati</taxon>
        <taxon>Bacillota</taxon>
        <taxon>Bacilli</taxon>
        <taxon>Bacillales</taxon>
        <taxon>Sporolactobacillaceae</taxon>
        <taxon>Sporolactobacillus</taxon>
    </lineage>
</organism>
<sequence length="41" mass="4807">MRVLCLTILSPLRFSMIFLKNMIKSFSKSFILPTDGQFLLR</sequence>
<reference evidence="1 2" key="1">
    <citation type="submission" date="2017-11" db="EMBL/GenBank/DDBJ databases">
        <title>Draft Genome Sequence of Sporolactobacillus inulinus NBRC 111894 Isolated from Koso, a Japanese Sugar-Vegetable Fermented Beverage.</title>
        <authorList>
            <person name="Chiou T.Y."/>
            <person name="Oshima K."/>
            <person name="Suda W."/>
            <person name="Hattori M."/>
            <person name="Takahashi T."/>
        </authorList>
    </citation>
    <scope>NUCLEOTIDE SEQUENCE [LARGE SCALE GENOMIC DNA]</scope>
    <source>
        <strain evidence="1 2">NBRC111894</strain>
    </source>
</reference>
<dbReference type="EMBL" id="BEXB01000020">
    <property type="protein sequence ID" value="GAY77046.1"/>
    <property type="molecule type" value="Genomic_DNA"/>
</dbReference>
<gene>
    <name evidence="1" type="ORF">NBRC111894_2600</name>
</gene>
<evidence type="ECO:0000313" key="2">
    <source>
        <dbReference type="Proteomes" id="UP000319716"/>
    </source>
</evidence>
<comment type="caution">
    <text evidence="1">The sequence shown here is derived from an EMBL/GenBank/DDBJ whole genome shotgun (WGS) entry which is preliminary data.</text>
</comment>
<evidence type="ECO:0000313" key="1">
    <source>
        <dbReference type="EMBL" id="GAY77046.1"/>
    </source>
</evidence>